<dbReference type="InterPro" id="IPR034202">
    <property type="entry name" value="Subtilisin_Carlsberg-like"/>
</dbReference>
<evidence type="ECO:0000256" key="5">
    <source>
        <dbReference type="ARBA" id="ARBA00022825"/>
    </source>
</evidence>
<evidence type="ECO:0000256" key="2">
    <source>
        <dbReference type="ARBA" id="ARBA00022670"/>
    </source>
</evidence>
<dbReference type="OrthoDB" id="9798386at2"/>
<dbReference type="Gene3D" id="3.40.50.200">
    <property type="entry name" value="Peptidase S8/S53 domain"/>
    <property type="match status" value="1"/>
</dbReference>
<dbReference type="EMBL" id="FMZA01000021">
    <property type="protein sequence ID" value="SDC91166.1"/>
    <property type="molecule type" value="Genomic_DNA"/>
</dbReference>
<keyword evidence="4 6" id="KW-0378">Hydrolase</keyword>
<dbReference type="PROSITE" id="PS00138">
    <property type="entry name" value="SUBTILASE_SER"/>
    <property type="match status" value="1"/>
</dbReference>
<dbReference type="PROSITE" id="PS51892">
    <property type="entry name" value="SUBTILASE"/>
    <property type="match status" value="1"/>
</dbReference>
<dbReference type="InterPro" id="IPR000209">
    <property type="entry name" value="Peptidase_S8/S53_dom"/>
</dbReference>
<evidence type="ECO:0000259" key="8">
    <source>
        <dbReference type="Pfam" id="PF00082"/>
    </source>
</evidence>
<dbReference type="Pfam" id="PF00082">
    <property type="entry name" value="Peptidase_S8"/>
    <property type="match status" value="1"/>
</dbReference>
<gene>
    <name evidence="9" type="ORF">SAMN04488112_12146</name>
</gene>
<dbReference type="InterPro" id="IPR036852">
    <property type="entry name" value="Peptidase_S8/S53_dom_sf"/>
</dbReference>
<dbReference type="PANTHER" id="PTHR43806">
    <property type="entry name" value="PEPTIDASE S8"/>
    <property type="match status" value="1"/>
</dbReference>
<dbReference type="PROSITE" id="PS00136">
    <property type="entry name" value="SUBTILASE_ASP"/>
    <property type="match status" value="1"/>
</dbReference>
<evidence type="ECO:0000256" key="1">
    <source>
        <dbReference type="ARBA" id="ARBA00011073"/>
    </source>
</evidence>
<sequence length="358" mass="38069">MHGRDHPRYTILARNRSVVNRIRRSGGQVDYVSLHSGLISARIPRSQAKKMLRGRDVLLAEEDQGVTIPKPKLSRVLTKREYQQSVKKAQQTLTWNVRRVWRGAPAPDAGRGIRVGVVDSGIDLSHPDLVRNIRGGVNFVHPGRPPRDDNGHGTHVAGIIAARSNGIGVVGVAPSASLYAIKVLNAQGSGSITDLIRGIDWGIDNRMHILNLSLSAGGSAPAALVHAVNTAVRRGILVVAAAGNSGNDEGNGNHVEVPARIASTLAVAATNRQNRRASFSATGPALDLSAPGVDILSTYPVNRYAVFSGTSMACPHVSGVAARFKQGGRSTAAVRRLLFQRAIPLGARRWYGAGLVQV</sequence>
<comment type="similarity">
    <text evidence="1 6 7">Belongs to the peptidase S8 family.</text>
</comment>
<dbReference type="AlphaFoldDB" id="A0A1G6QHH5"/>
<reference evidence="9 10" key="1">
    <citation type="submission" date="2016-10" db="EMBL/GenBank/DDBJ databases">
        <authorList>
            <person name="de Groot N.N."/>
        </authorList>
    </citation>
    <scope>NUCLEOTIDE SEQUENCE [LARGE SCALE GENOMIC DNA]</scope>
    <source>
        <strain evidence="9 10">DSM 45514</strain>
    </source>
</reference>
<evidence type="ECO:0000256" key="4">
    <source>
        <dbReference type="ARBA" id="ARBA00022801"/>
    </source>
</evidence>
<dbReference type="InterPro" id="IPR023828">
    <property type="entry name" value="Peptidase_S8_Ser-AS"/>
</dbReference>
<dbReference type="STRING" id="1236220.SAMN04488112_12146"/>
<evidence type="ECO:0000256" key="7">
    <source>
        <dbReference type="RuleBase" id="RU003355"/>
    </source>
</evidence>
<dbReference type="GO" id="GO:0006508">
    <property type="term" value="P:proteolysis"/>
    <property type="evidence" value="ECO:0007669"/>
    <property type="project" value="UniProtKB-KW"/>
</dbReference>
<dbReference type="InterPro" id="IPR023827">
    <property type="entry name" value="Peptidase_S8_Asp-AS"/>
</dbReference>
<keyword evidence="10" id="KW-1185">Reference proteome</keyword>
<dbReference type="GO" id="GO:0046872">
    <property type="term" value="F:metal ion binding"/>
    <property type="evidence" value="ECO:0007669"/>
    <property type="project" value="UniProtKB-KW"/>
</dbReference>
<dbReference type="InterPro" id="IPR022398">
    <property type="entry name" value="Peptidase_S8_His-AS"/>
</dbReference>
<feature type="domain" description="Peptidase S8/S53" evidence="8">
    <location>
        <begin position="110"/>
        <end position="354"/>
    </location>
</feature>
<protein>
    <submittedName>
        <fullName evidence="9">Subtilisin</fullName>
    </submittedName>
</protein>
<organism evidence="9 10">
    <name type="scientific">Melghirimyces thermohalophilus</name>
    <dbReference type="NCBI Taxonomy" id="1236220"/>
    <lineage>
        <taxon>Bacteria</taxon>
        <taxon>Bacillati</taxon>
        <taxon>Bacillota</taxon>
        <taxon>Bacilli</taxon>
        <taxon>Bacillales</taxon>
        <taxon>Thermoactinomycetaceae</taxon>
        <taxon>Melghirimyces</taxon>
    </lineage>
</organism>
<keyword evidence="5 6" id="KW-0720">Serine protease</keyword>
<proteinExistence type="inferred from homology"/>
<feature type="active site" description="Charge relay system" evidence="6">
    <location>
        <position position="152"/>
    </location>
</feature>
<keyword evidence="3" id="KW-0479">Metal-binding</keyword>
<feature type="active site" description="Charge relay system" evidence="6">
    <location>
        <position position="119"/>
    </location>
</feature>
<feature type="active site" description="Charge relay system" evidence="6">
    <location>
        <position position="311"/>
    </location>
</feature>
<name>A0A1G6QHH5_9BACL</name>
<dbReference type="Proteomes" id="UP000199387">
    <property type="component" value="Unassembled WGS sequence"/>
</dbReference>
<evidence type="ECO:0000256" key="6">
    <source>
        <dbReference type="PROSITE-ProRule" id="PRU01240"/>
    </source>
</evidence>
<dbReference type="PANTHER" id="PTHR43806:SF11">
    <property type="entry name" value="CEREVISIN-RELATED"/>
    <property type="match status" value="1"/>
</dbReference>
<dbReference type="InterPro" id="IPR015500">
    <property type="entry name" value="Peptidase_S8_subtilisin-rel"/>
</dbReference>
<evidence type="ECO:0000313" key="10">
    <source>
        <dbReference type="Proteomes" id="UP000199387"/>
    </source>
</evidence>
<evidence type="ECO:0000256" key="3">
    <source>
        <dbReference type="ARBA" id="ARBA00022723"/>
    </source>
</evidence>
<dbReference type="InterPro" id="IPR050131">
    <property type="entry name" value="Peptidase_S8_subtilisin-like"/>
</dbReference>
<keyword evidence="2 6" id="KW-0645">Protease</keyword>
<dbReference type="GO" id="GO:0004252">
    <property type="term" value="F:serine-type endopeptidase activity"/>
    <property type="evidence" value="ECO:0007669"/>
    <property type="project" value="UniProtKB-UniRule"/>
</dbReference>
<dbReference type="SUPFAM" id="SSF52743">
    <property type="entry name" value="Subtilisin-like"/>
    <property type="match status" value="1"/>
</dbReference>
<dbReference type="CDD" id="cd07477">
    <property type="entry name" value="Peptidases_S8_Subtilisin_subset"/>
    <property type="match status" value="1"/>
</dbReference>
<dbReference type="PRINTS" id="PR00723">
    <property type="entry name" value="SUBTILISIN"/>
</dbReference>
<dbReference type="PROSITE" id="PS00137">
    <property type="entry name" value="SUBTILASE_HIS"/>
    <property type="match status" value="1"/>
</dbReference>
<dbReference type="RefSeq" id="WP_091572454.1">
    <property type="nucleotide sequence ID" value="NZ_FMZA01000021.1"/>
</dbReference>
<accession>A0A1G6QHH5</accession>
<evidence type="ECO:0000313" key="9">
    <source>
        <dbReference type="EMBL" id="SDC91166.1"/>
    </source>
</evidence>